<feature type="region of interest" description="Disordered" evidence="1">
    <location>
        <begin position="82"/>
        <end position="104"/>
    </location>
</feature>
<dbReference type="EMBL" id="HBGF01044146">
    <property type="protein sequence ID" value="CAD9144658.1"/>
    <property type="molecule type" value="Transcribed_RNA"/>
</dbReference>
<sequence length="184" mass="19649">MPKPPFGLLQPNPEDWADDCFFLSRIAAARADAHPLGEVPLAPGLVEKARQRKDVDKRIEQETGKPLSAAAADVLRRHGFTGEKAADSARKVAATPSAGKRKTWGEALSPKELFGSVKAFPKAKERVIDMKIDKALSSRGEREVRRLGRAGSPSGTMGSSPTATAQAFDRPAFSPYGGAAGRMP</sequence>
<gene>
    <name evidence="2" type="ORF">NDES1114_LOCUS29565</name>
</gene>
<name>A0A7S1QP99_NEODS</name>
<evidence type="ECO:0000256" key="1">
    <source>
        <dbReference type="SAM" id="MobiDB-lite"/>
    </source>
</evidence>
<feature type="region of interest" description="Disordered" evidence="1">
    <location>
        <begin position="138"/>
        <end position="184"/>
    </location>
</feature>
<feature type="compositionally biased region" description="Low complexity" evidence="1">
    <location>
        <begin position="150"/>
        <end position="165"/>
    </location>
</feature>
<dbReference type="AlphaFoldDB" id="A0A7S1QP99"/>
<organism evidence="2">
    <name type="scientific">Neobodo designis</name>
    <name type="common">Flagellated protozoan</name>
    <name type="synonym">Bodo designis</name>
    <dbReference type="NCBI Taxonomy" id="312471"/>
    <lineage>
        <taxon>Eukaryota</taxon>
        <taxon>Discoba</taxon>
        <taxon>Euglenozoa</taxon>
        <taxon>Kinetoplastea</taxon>
        <taxon>Metakinetoplastina</taxon>
        <taxon>Neobodonida</taxon>
        <taxon>Neobodo</taxon>
    </lineage>
</organism>
<proteinExistence type="predicted"/>
<evidence type="ECO:0000313" key="2">
    <source>
        <dbReference type="EMBL" id="CAD9144658.1"/>
    </source>
</evidence>
<reference evidence="2" key="1">
    <citation type="submission" date="2021-01" db="EMBL/GenBank/DDBJ databases">
        <authorList>
            <person name="Corre E."/>
            <person name="Pelletier E."/>
            <person name="Niang G."/>
            <person name="Scheremetjew M."/>
            <person name="Finn R."/>
            <person name="Kale V."/>
            <person name="Holt S."/>
            <person name="Cochrane G."/>
            <person name="Meng A."/>
            <person name="Brown T."/>
            <person name="Cohen L."/>
        </authorList>
    </citation>
    <scope>NUCLEOTIDE SEQUENCE</scope>
    <source>
        <strain evidence="2">CCAP 1951/1</strain>
    </source>
</reference>
<accession>A0A7S1QP99</accession>
<protein>
    <submittedName>
        <fullName evidence="2">Uncharacterized protein</fullName>
    </submittedName>
</protein>